<dbReference type="GO" id="GO:0003677">
    <property type="term" value="F:DNA binding"/>
    <property type="evidence" value="ECO:0007669"/>
    <property type="project" value="InterPro"/>
</dbReference>
<dbReference type="EMBL" id="SOGT01000005">
    <property type="protein sequence ID" value="TFD27758.1"/>
    <property type="molecule type" value="Genomic_DNA"/>
</dbReference>
<dbReference type="InterPro" id="IPR051396">
    <property type="entry name" value="Bact_Antivir_Def_Nuclease"/>
</dbReference>
<keyword evidence="4" id="KW-1185">Reference proteome</keyword>
<proteinExistence type="predicted"/>
<accession>A0A4R8ZH20</accession>
<evidence type="ECO:0000259" key="2">
    <source>
        <dbReference type="Pfam" id="PF13304"/>
    </source>
</evidence>
<sequence length="728" mass="79784">MSDLVGSGPRLLDPACGLASSLLSSALRPRTNVTGFDINARIAATAKARFELAGVSADIFARDWLAQDTGPEWDSICIEPPFSIKLTEEQRQANPGFLSRPKSDMIWVRKAVDSLTPRGVAVVMLPTRTLHSDQDAHFRMNLLEKGQIEAIIALPAGASLSTGIETCLWIVRGERDPDRSNRVLLVNGSEVSRGAASNGFEAGKGIADLVLRWREDEGGIEPPSWRWTAIAADVLAASRDLSPRAHLPSAPRITEPRPLAPVRMLSALQLGEFKAVGRPLSIPLRPLTLVFGRNSAGKSSLIQALLLMRQSLNSSRLATRGDGFDLGTFRGLVHRHDTERQMTLGVSFGSLPLIDSPLVVPNPSLARSIDLVFEQMPSGTARTSRVMVTFDNESFEFLRSTKEENAPFTISANDAERLVRLATSETFTYPTRKPSRDMAVRVRRALSRLDSARVDVPAVGNLPGPTADINLDAARQSSTHAGLEDGGLRRGTNAIGAVTQELEALFRRMVYLGPLRQPPLRVNTRQDANRVATDIPFFLLDNSSEREEVSSWMRRLGVDYDLDVLNLANAPGAHVLGDIATVVLRNERKGVSLSTADVGFGVSQVLPILVELSARTESIILIEQPEIHLHPAMQSELADLLIESTDEAGRGNQIIAETHSEHIMLRVQRRIREGQFDPAQVAVLYVDQRPDGSAYVKELRLDSSGDFIDEWPNGFFSERFDEVFSGVM</sequence>
<dbReference type="Pfam" id="PF13304">
    <property type="entry name" value="AAA_21"/>
    <property type="match status" value="1"/>
</dbReference>
<comment type="caution">
    <text evidence="3">The sequence shown here is derived from an EMBL/GenBank/DDBJ whole genome shotgun (WGS) entry which is preliminary data.</text>
</comment>
<evidence type="ECO:0008006" key="5">
    <source>
        <dbReference type="Google" id="ProtNLM"/>
    </source>
</evidence>
<dbReference type="Proteomes" id="UP000298424">
    <property type="component" value="Unassembled WGS sequence"/>
</dbReference>
<dbReference type="PANTHER" id="PTHR43581:SF2">
    <property type="entry name" value="EXCINUCLEASE ATPASE SUBUNIT"/>
    <property type="match status" value="1"/>
</dbReference>
<dbReference type="GO" id="GO:0008170">
    <property type="term" value="F:N-methyltransferase activity"/>
    <property type="evidence" value="ECO:0007669"/>
    <property type="project" value="InterPro"/>
</dbReference>
<protein>
    <recommendedName>
        <fullName evidence="5">DUF3696 domain-containing protein</fullName>
    </recommendedName>
</protein>
<reference evidence="3 4" key="1">
    <citation type="submission" date="2019-03" db="EMBL/GenBank/DDBJ databases">
        <title>Genomics of glacier-inhabiting Cryobacterium strains.</title>
        <authorList>
            <person name="Liu Q."/>
            <person name="Xin Y.-H."/>
        </authorList>
    </citation>
    <scope>NUCLEOTIDE SEQUENCE [LARGE SCALE GENOMIC DNA]</scope>
    <source>
        <strain evidence="3 4">TMT1-1</strain>
    </source>
</reference>
<dbReference type="Pfam" id="PF02384">
    <property type="entry name" value="N6_Mtase"/>
    <property type="match status" value="1"/>
</dbReference>
<dbReference type="InterPro" id="IPR003959">
    <property type="entry name" value="ATPase_AAA_core"/>
</dbReference>
<organism evidence="3 4">
    <name type="scientific">Cryobacterium lyxosi</name>
    <dbReference type="NCBI Taxonomy" id="1259228"/>
    <lineage>
        <taxon>Bacteria</taxon>
        <taxon>Bacillati</taxon>
        <taxon>Actinomycetota</taxon>
        <taxon>Actinomycetes</taxon>
        <taxon>Micrococcales</taxon>
        <taxon>Microbacteriaceae</taxon>
        <taxon>Cryobacterium</taxon>
    </lineage>
</organism>
<evidence type="ECO:0000313" key="3">
    <source>
        <dbReference type="EMBL" id="TFD27758.1"/>
    </source>
</evidence>
<gene>
    <name evidence="3" type="ORF">E3T27_04680</name>
</gene>
<dbReference type="Gene3D" id="3.40.50.150">
    <property type="entry name" value="Vaccinia Virus protein VP39"/>
    <property type="match status" value="1"/>
</dbReference>
<name>A0A4R8ZH20_9MICO</name>
<dbReference type="AlphaFoldDB" id="A0A4R8ZH20"/>
<dbReference type="SUPFAM" id="SSF52540">
    <property type="entry name" value="P-loop containing nucleoside triphosphate hydrolases"/>
    <property type="match status" value="1"/>
</dbReference>
<dbReference type="OrthoDB" id="3237462at2"/>
<dbReference type="InterPro" id="IPR027417">
    <property type="entry name" value="P-loop_NTPase"/>
</dbReference>
<dbReference type="InterPro" id="IPR003356">
    <property type="entry name" value="DNA_methylase_A-5"/>
</dbReference>
<evidence type="ECO:0000313" key="4">
    <source>
        <dbReference type="Proteomes" id="UP000298424"/>
    </source>
</evidence>
<dbReference type="SUPFAM" id="SSF53335">
    <property type="entry name" value="S-adenosyl-L-methionine-dependent methyltransferases"/>
    <property type="match status" value="1"/>
</dbReference>
<dbReference type="InterPro" id="IPR029063">
    <property type="entry name" value="SAM-dependent_MTases_sf"/>
</dbReference>
<feature type="domain" description="ATPase AAA-type core" evidence="2">
    <location>
        <begin position="542"/>
        <end position="664"/>
    </location>
</feature>
<feature type="domain" description="DNA methylase adenine-specific" evidence="1">
    <location>
        <begin position="11"/>
        <end position="192"/>
    </location>
</feature>
<dbReference type="PRINTS" id="PR00507">
    <property type="entry name" value="N12N6MTFRASE"/>
</dbReference>
<evidence type="ECO:0000259" key="1">
    <source>
        <dbReference type="Pfam" id="PF02384"/>
    </source>
</evidence>
<dbReference type="PANTHER" id="PTHR43581">
    <property type="entry name" value="ATP/GTP PHOSPHATASE"/>
    <property type="match status" value="1"/>
</dbReference>